<organism evidence="16">
    <name type="scientific">Halomonas sp. RT37</name>
    <dbReference type="NCBI Taxonomy" id="2950872"/>
    <lineage>
        <taxon>Bacteria</taxon>
        <taxon>Pseudomonadati</taxon>
        <taxon>Pseudomonadota</taxon>
        <taxon>Gammaproteobacteria</taxon>
        <taxon>Oceanospirillales</taxon>
        <taxon>Halomonadaceae</taxon>
        <taxon>Halomonas</taxon>
    </lineage>
</organism>
<dbReference type="GO" id="GO:0015889">
    <property type="term" value="P:cobalamin transport"/>
    <property type="evidence" value="ECO:0007669"/>
    <property type="project" value="TreeGrafter"/>
</dbReference>
<name>A0AAU7KDK0_9GAMM</name>
<comment type="similarity">
    <text evidence="10 11">Belongs to the TonB-dependent receptor family.</text>
</comment>
<evidence type="ECO:0000259" key="14">
    <source>
        <dbReference type="Pfam" id="PF00593"/>
    </source>
</evidence>
<dbReference type="SUPFAM" id="SSF56935">
    <property type="entry name" value="Porins"/>
    <property type="match status" value="1"/>
</dbReference>
<feature type="region of interest" description="Disordered" evidence="12">
    <location>
        <begin position="45"/>
        <end position="71"/>
    </location>
</feature>
<protein>
    <submittedName>
        <fullName evidence="16">TonB-dependent receptor</fullName>
    </submittedName>
</protein>
<evidence type="ECO:0000256" key="12">
    <source>
        <dbReference type="SAM" id="MobiDB-lite"/>
    </source>
</evidence>
<dbReference type="PANTHER" id="PTHR30069:SF53">
    <property type="entry name" value="COLICIN I RECEPTOR-RELATED"/>
    <property type="match status" value="1"/>
</dbReference>
<evidence type="ECO:0000256" key="4">
    <source>
        <dbReference type="ARBA" id="ARBA00022692"/>
    </source>
</evidence>
<evidence type="ECO:0000256" key="10">
    <source>
        <dbReference type="PROSITE-ProRule" id="PRU01360"/>
    </source>
</evidence>
<dbReference type="GO" id="GO:0009279">
    <property type="term" value="C:cell outer membrane"/>
    <property type="evidence" value="ECO:0007669"/>
    <property type="project" value="UniProtKB-SubCell"/>
</dbReference>
<sequence>MSSAFFAPARLSVACRSRGLRLCVGLAAAPWLLVSQASAQQSASSDVTTAESSSVEQASIEPTTEPATELDPLVVSATLSPRTASQSLSSVSVIDEEALRRRDPVSITDALRGQPGVDISTNGGFGKQASVYIRGTGSTASVMMIDGIRLRSATNGGPAWQYLEPRMFERIEVVRGPRGALYGADAVGGVVQLFTDKPDEQGPTPSVQLGTGSFNTQRASASLSGREGGTSYQFSATRLDSDGTEIRDGGEDKAYDNTSGLVSLSHTFDNGANLGLLGLRARGNNEYEGGDSDYVQQVAGVYAEVPVTDIWSSRLTLSEARDELEDHSDEPSDFVPATTVFDTETRTARWDNTLQLGDHELIAGAEYLEDKVDSTNDYEETSRDNVAVFAQALMDFHPFSLQAGLRHDDNEAYDEEVTGHLALGYALDDQHTLRASYGTAFRAPTFNELYFPGFGNSDLEPEESETWEIGLRGQYQRLYWDLALYQTNVDDLIANETRGGRSAPFNVDEARIRGVELATGLELDQWTLAASVAYTDPEDRDTGKQLIRRASQTLRLDADRQLGDWNLGASFVAQDHRYNDVDNDERLAGYGTLDLRAGWAFAPDWKANLTLENVFDREYATSRASAFQGGWDYENPGRAAYLSVGFNL</sequence>
<accession>A0AAU7KDK0</accession>
<evidence type="ECO:0000256" key="11">
    <source>
        <dbReference type="RuleBase" id="RU003357"/>
    </source>
</evidence>
<keyword evidence="3 10" id="KW-1134">Transmembrane beta strand</keyword>
<keyword evidence="16" id="KW-0675">Receptor</keyword>
<keyword evidence="8 10" id="KW-0472">Membrane</keyword>
<keyword evidence="7 11" id="KW-0798">TonB box</keyword>
<evidence type="ECO:0000256" key="9">
    <source>
        <dbReference type="ARBA" id="ARBA00023237"/>
    </source>
</evidence>
<dbReference type="GO" id="GO:0006811">
    <property type="term" value="P:monoatomic ion transport"/>
    <property type="evidence" value="ECO:0007669"/>
    <property type="project" value="UniProtKB-KW"/>
</dbReference>
<evidence type="ECO:0000256" key="1">
    <source>
        <dbReference type="ARBA" id="ARBA00004571"/>
    </source>
</evidence>
<dbReference type="PANTHER" id="PTHR30069">
    <property type="entry name" value="TONB-DEPENDENT OUTER MEMBRANE RECEPTOR"/>
    <property type="match status" value="1"/>
</dbReference>
<feature type="region of interest" description="Disordered" evidence="12">
    <location>
        <begin position="196"/>
        <end position="231"/>
    </location>
</feature>
<dbReference type="RefSeq" id="WP_348826727.1">
    <property type="nucleotide sequence ID" value="NZ_CP098827.1"/>
</dbReference>
<dbReference type="InterPro" id="IPR000531">
    <property type="entry name" value="Beta-barrel_TonB"/>
</dbReference>
<evidence type="ECO:0000256" key="2">
    <source>
        <dbReference type="ARBA" id="ARBA00022448"/>
    </source>
</evidence>
<proteinExistence type="inferred from homology"/>
<dbReference type="InterPro" id="IPR039426">
    <property type="entry name" value="TonB-dep_rcpt-like"/>
</dbReference>
<dbReference type="InterPro" id="IPR036942">
    <property type="entry name" value="Beta-barrel_TonB_sf"/>
</dbReference>
<evidence type="ECO:0000313" key="16">
    <source>
        <dbReference type="EMBL" id="XBO69631.1"/>
    </source>
</evidence>
<feature type="domain" description="TonB-dependent receptor-like beta-barrel" evidence="14">
    <location>
        <begin position="228"/>
        <end position="614"/>
    </location>
</feature>
<reference evidence="16" key="1">
    <citation type="submission" date="2022-06" db="EMBL/GenBank/DDBJ databases">
        <title>A novel DMS-producing enzyme.</title>
        <authorList>
            <person name="Zhang Y."/>
        </authorList>
    </citation>
    <scope>NUCLEOTIDE SEQUENCE</scope>
    <source>
        <strain evidence="16">RT37</strain>
    </source>
</reference>
<dbReference type="PROSITE" id="PS52016">
    <property type="entry name" value="TONB_DEPENDENT_REC_3"/>
    <property type="match status" value="1"/>
</dbReference>
<evidence type="ECO:0000256" key="5">
    <source>
        <dbReference type="ARBA" id="ARBA00022729"/>
    </source>
</evidence>
<keyword evidence="4 10" id="KW-0812">Transmembrane</keyword>
<feature type="domain" description="TonB-dependent receptor plug" evidence="15">
    <location>
        <begin position="86"/>
        <end position="190"/>
    </location>
</feature>
<dbReference type="InterPro" id="IPR037066">
    <property type="entry name" value="Plug_dom_sf"/>
</dbReference>
<comment type="subcellular location">
    <subcellularLocation>
        <location evidence="1 10">Cell outer membrane</location>
        <topology evidence="1 10">Multi-pass membrane protein</topology>
    </subcellularLocation>
</comment>
<evidence type="ECO:0000256" key="6">
    <source>
        <dbReference type="ARBA" id="ARBA00023065"/>
    </source>
</evidence>
<feature type="compositionally biased region" description="Polar residues" evidence="12">
    <location>
        <begin position="46"/>
        <end position="66"/>
    </location>
</feature>
<dbReference type="Pfam" id="PF07715">
    <property type="entry name" value="Plug"/>
    <property type="match status" value="1"/>
</dbReference>
<keyword evidence="5 13" id="KW-0732">Signal</keyword>
<dbReference type="Gene3D" id="2.40.170.20">
    <property type="entry name" value="TonB-dependent receptor, beta-barrel domain"/>
    <property type="match status" value="1"/>
</dbReference>
<feature type="compositionally biased region" description="Polar residues" evidence="12">
    <location>
        <begin position="203"/>
        <end position="223"/>
    </location>
</feature>
<evidence type="ECO:0000256" key="8">
    <source>
        <dbReference type="ARBA" id="ARBA00023136"/>
    </source>
</evidence>
<keyword evidence="6" id="KW-0406">Ion transport</keyword>
<dbReference type="Gene3D" id="2.170.130.10">
    <property type="entry name" value="TonB-dependent receptor, plug domain"/>
    <property type="match status" value="1"/>
</dbReference>
<dbReference type="Pfam" id="PF00593">
    <property type="entry name" value="TonB_dep_Rec_b-barrel"/>
    <property type="match status" value="1"/>
</dbReference>
<evidence type="ECO:0000256" key="7">
    <source>
        <dbReference type="ARBA" id="ARBA00023077"/>
    </source>
</evidence>
<evidence type="ECO:0000256" key="3">
    <source>
        <dbReference type="ARBA" id="ARBA00022452"/>
    </source>
</evidence>
<dbReference type="CDD" id="cd01347">
    <property type="entry name" value="ligand_gated_channel"/>
    <property type="match status" value="1"/>
</dbReference>
<dbReference type="AlphaFoldDB" id="A0AAU7KDK0"/>
<feature type="signal peptide" evidence="13">
    <location>
        <begin position="1"/>
        <end position="39"/>
    </location>
</feature>
<keyword evidence="9 10" id="KW-0998">Cell outer membrane</keyword>
<keyword evidence="2 10" id="KW-0813">Transport</keyword>
<dbReference type="InterPro" id="IPR012910">
    <property type="entry name" value="Plug_dom"/>
</dbReference>
<dbReference type="EMBL" id="CP098827">
    <property type="protein sequence ID" value="XBO69631.1"/>
    <property type="molecule type" value="Genomic_DNA"/>
</dbReference>
<feature type="chain" id="PRO_5043806428" evidence="13">
    <location>
        <begin position="40"/>
        <end position="648"/>
    </location>
</feature>
<evidence type="ECO:0000256" key="13">
    <source>
        <dbReference type="SAM" id="SignalP"/>
    </source>
</evidence>
<evidence type="ECO:0000259" key="15">
    <source>
        <dbReference type="Pfam" id="PF07715"/>
    </source>
</evidence>
<gene>
    <name evidence="16" type="ORF">NFG58_13470</name>
</gene>